<dbReference type="InterPro" id="IPR036388">
    <property type="entry name" value="WH-like_DNA-bd_sf"/>
</dbReference>
<sequence>MTTTKVLLVEDEPVLAEIIRESLQSRSFSVTHTSSAQDALQLYNEYSPDIIILDVMLPDGDGFSIAKQIRIADVATPVIFLTSRSLVEDVVEGFESGGNDYLKKPFSLEELIIRMKALLSKNRLAVSIKPDTQNIRIGNYRFQYPKGILSFAGTERVLTTRECEILQMLILNRNQILSRQTLLFAFWDNDDYFSGRSLDVFMAKLRKYLRNDPGVNILNIRGQGYKLICTVSND</sequence>
<comment type="caution">
    <text evidence="8">The sequence shown here is derived from an EMBL/GenBank/DDBJ whole genome shotgun (WGS) entry which is preliminary data.</text>
</comment>
<protein>
    <submittedName>
        <fullName evidence="8">DNA-binding response OmpR family regulator</fullName>
    </submittedName>
</protein>
<dbReference type="RefSeq" id="WP_121198401.1">
    <property type="nucleotide sequence ID" value="NZ_RBKU01000001.1"/>
</dbReference>
<dbReference type="OrthoDB" id="9790442at2"/>
<proteinExistence type="predicted"/>
<feature type="modified residue" description="4-aspartylphosphate" evidence="4">
    <location>
        <position position="54"/>
    </location>
</feature>
<feature type="domain" description="OmpR/PhoB-type" evidence="7">
    <location>
        <begin position="132"/>
        <end position="229"/>
    </location>
</feature>
<dbReference type="InterPro" id="IPR011006">
    <property type="entry name" value="CheY-like_superfamily"/>
</dbReference>
<dbReference type="Gene3D" id="3.40.50.2300">
    <property type="match status" value="1"/>
</dbReference>
<name>A0A495J2G2_9SPHI</name>
<keyword evidence="3 5" id="KW-0238">DNA-binding</keyword>
<dbReference type="PANTHER" id="PTHR48111:SF40">
    <property type="entry name" value="PHOSPHATE REGULON TRANSCRIPTIONAL REGULATORY PROTEIN PHOB"/>
    <property type="match status" value="1"/>
</dbReference>
<evidence type="ECO:0000256" key="2">
    <source>
        <dbReference type="ARBA" id="ARBA00023012"/>
    </source>
</evidence>
<dbReference type="SMART" id="SM00862">
    <property type="entry name" value="Trans_reg_C"/>
    <property type="match status" value="1"/>
</dbReference>
<dbReference type="Proteomes" id="UP000268007">
    <property type="component" value="Unassembled WGS sequence"/>
</dbReference>
<dbReference type="CDD" id="cd17574">
    <property type="entry name" value="REC_OmpR"/>
    <property type="match status" value="1"/>
</dbReference>
<evidence type="ECO:0000313" key="9">
    <source>
        <dbReference type="Proteomes" id="UP000268007"/>
    </source>
</evidence>
<dbReference type="SUPFAM" id="SSF52172">
    <property type="entry name" value="CheY-like"/>
    <property type="match status" value="1"/>
</dbReference>
<dbReference type="PANTHER" id="PTHR48111">
    <property type="entry name" value="REGULATOR OF RPOS"/>
    <property type="match status" value="1"/>
</dbReference>
<dbReference type="GO" id="GO:0000156">
    <property type="term" value="F:phosphorelay response regulator activity"/>
    <property type="evidence" value="ECO:0007669"/>
    <property type="project" value="TreeGrafter"/>
</dbReference>
<evidence type="ECO:0000313" key="8">
    <source>
        <dbReference type="EMBL" id="RKR82841.1"/>
    </source>
</evidence>
<dbReference type="GO" id="GO:0000976">
    <property type="term" value="F:transcription cis-regulatory region binding"/>
    <property type="evidence" value="ECO:0007669"/>
    <property type="project" value="TreeGrafter"/>
</dbReference>
<dbReference type="GO" id="GO:0032993">
    <property type="term" value="C:protein-DNA complex"/>
    <property type="evidence" value="ECO:0007669"/>
    <property type="project" value="TreeGrafter"/>
</dbReference>
<organism evidence="8 9">
    <name type="scientific">Mucilaginibacter gracilis</name>
    <dbReference type="NCBI Taxonomy" id="423350"/>
    <lineage>
        <taxon>Bacteria</taxon>
        <taxon>Pseudomonadati</taxon>
        <taxon>Bacteroidota</taxon>
        <taxon>Sphingobacteriia</taxon>
        <taxon>Sphingobacteriales</taxon>
        <taxon>Sphingobacteriaceae</taxon>
        <taxon>Mucilaginibacter</taxon>
    </lineage>
</organism>
<dbReference type="InterPro" id="IPR001867">
    <property type="entry name" value="OmpR/PhoB-type_DNA-bd"/>
</dbReference>
<dbReference type="SMART" id="SM00448">
    <property type="entry name" value="REC"/>
    <property type="match status" value="1"/>
</dbReference>
<dbReference type="Pfam" id="PF00072">
    <property type="entry name" value="Response_reg"/>
    <property type="match status" value="1"/>
</dbReference>
<dbReference type="Pfam" id="PF00486">
    <property type="entry name" value="Trans_reg_C"/>
    <property type="match status" value="1"/>
</dbReference>
<dbReference type="InterPro" id="IPR039420">
    <property type="entry name" value="WalR-like"/>
</dbReference>
<feature type="domain" description="Response regulatory" evidence="6">
    <location>
        <begin position="5"/>
        <end position="119"/>
    </location>
</feature>
<dbReference type="Gene3D" id="1.10.10.10">
    <property type="entry name" value="Winged helix-like DNA-binding domain superfamily/Winged helix DNA-binding domain"/>
    <property type="match status" value="1"/>
</dbReference>
<gene>
    <name evidence="8" type="ORF">BDD43_3031</name>
</gene>
<dbReference type="CDD" id="cd00383">
    <property type="entry name" value="trans_reg_C"/>
    <property type="match status" value="1"/>
</dbReference>
<dbReference type="EMBL" id="RBKU01000001">
    <property type="protein sequence ID" value="RKR82841.1"/>
    <property type="molecule type" value="Genomic_DNA"/>
</dbReference>
<evidence type="ECO:0000256" key="5">
    <source>
        <dbReference type="PROSITE-ProRule" id="PRU01091"/>
    </source>
</evidence>
<evidence type="ECO:0000256" key="1">
    <source>
        <dbReference type="ARBA" id="ARBA00022553"/>
    </source>
</evidence>
<dbReference type="InterPro" id="IPR001789">
    <property type="entry name" value="Sig_transdc_resp-reg_receiver"/>
</dbReference>
<dbReference type="GO" id="GO:0005829">
    <property type="term" value="C:cytosol"/>
    <property type="evidence" value="ECO:0007669"/>
    <property type="project" value="TreeGrafter"/>
</dbReference>
<dbReference type="PROSITE" id="PS51755">
    <property type="entry name" value="OMPR_PHOB"/>
    <property type="match status" value="1"/>
</dbReference>
<keyword evidence="1 4" id="KW-0597">Phosphoprotein</keyword>
<keyword evidence="2" id="KW-0902">Two-component regulatory system</keyword>
<dbReference type="AlphaFoldDB" id="A0A495J2G2"/>
<dbReference type="GO" id="GO:0006355">
    <property type="term" value="P:regulation of DNA-templated transcription"/>
    <property type="evidence" value="ECO:0007669"/>
    <property type="project" value="InterPro"/>
</dbReference>
<accession>A0A495J2G2</accession>
<evidence type="ECO:0000256" key="3">
    <source>
        <dbReference type="ARBA" id="ARBA00023125"/>
    </source>
</evidence>
<evidence type="ECO:0000259" key="7">
    <source>
        <dbReference type="PROSITE" id="PS51755"/>
    </source>
</evidence>
<dbReference type="PROSITE" id="PS50110">
    <property type="entry name" value="RESPONSE_REGULATORY"/>
    <property type="match status" value="1"/>
</dbReference>
<keyword evidence="9" id="KW-1185">Reference proteome</keyword>
<reference evidence="8 9" key="1">
    <citation type="submission" date="2018-10" db="EMBL/GenBank/DDBJ databases">
        <title>Genomic Encyclopedia of Archaeal and Bacterial Type Strains, Phase II (KMG-II): from individual species to whole genera.</title>
        <authorList>
            <person name="Goeker M."/>
        </authorList>
    </citation>
    <scope>NUCLEOTIDE SEQUENCE [LARGE SCALE GENOMIC DNA]</scope>
    <source>
        <strain evidence="8 9">DSM 18602</strain>
    </source>
</reference>
<feature type="DNA-binding region" description="OmpR/PhoB-type" evidence="5">
    <location>
        <begin position="132"/>
        <end position="229"/>
    </location>
</feature>
<evidence type="ECO:0000256" key="4">
    <source>
        <dbReference type="PROSITE-ProRule" id="PRU00169"/>
    </source>
</evidence>
<evidence type="ECO:0000259" key="6">
    <source>
        <dbReference type="PROSITE" id="PS50110"/>
    </source>
</evidence>